<evidence type="ECO:0000256" key="2">
    <source>
        <dbReference type="ARBA" id="ARBA00022640"/>
    </source>
</evidence>
<keyword evidence="5" id="KW-1185">Reference proteome</keyword>
<dbReference type="Pfam" id="PF04755">
    <property type="entry name" value="PAP_fibrillin"/>
    <property type="match status" value="1"/>
</dbReference>
<dbReference type="GO" id="GO:0009536">
    <property type="term" value="C:plastid"/>
    <property type="evidence" value="ECO:0007669"/>
    <property type="project" value="UniProtKB-SubCell"/>
</dbReference>
<feature type="domain" description="Plastid lipid-associated protein/fibrillin conserved" evidence="3">
    <location>
        <begin position="42"/>
        <end position="207"/>
    </location>
</feature>
<evidence type="ECO:0000259" key="3">
    <source>
        <dbReference type="Pfam" id="PF04755"/>
    </source>
</evidence>
<organism evidence="4 5">
    <name type="scientific">Rhodosorus marinus</name>
    <dbReference type="NCBI Taxonomy" id="101924"/>
    <lineage>
        <taxon>Eukaryota</taxon>
        <taxon>Rhodophyta</taxon>
        <taxon>Stylonematophyceae</taxon>
        <taxon>Stylonematales</taxon>
        <taxon>Stylonemataceae</taxon>
        <taxon>Rhodosorus</taxon>
    </lineage>
</organism>
<dbReference type="PANTHER" id="PTHR31906">
    <property type="entry name" value="PLASTID-LIPID-ASSOCIATED PROTEIN 4, CHLOROPLASTIC-RELATED"/>
    <property type="match status" value="1"/>
</dbReference>
<comment type="subcellular location">
    <subcellularLocation>
        <location evidence="1">Plastid</location>
    </subcellularLocation>
</comment>
<keyword evidence="2" id="KW-0934">Plastid</keyword>
<reference evidence="4 5" key="1">
    <citation type="journal article" date="2023" name="Nat. Commun.">
        <title>Origin of minicircular mitochondrial genomes in red algae.</title>
        <authorList>
            <person name="Lee Y."/>
            <person name="Cho C.H."/>
            <person name="Lee Y.M."/>
            <person name="Park S.I."/>
            <person name="Yang J.H."/>
            <person name="West J.A."/>
            <person name="Bhattacharya D."/>
            <person name="Yoon H.S."/>
        </authorList>
    </citation>
    <scope>NUCLEOTIDE SEQUENCE [LARGE SCALE GENOMIC DNA]</scope>
    <source>
        <strain evidence="4 5">CCMP1338</strain>
        <tissue evidence="4">Whole cell</tissue>
    </source>
</reference>
<gene>
    <name evidence="4" type="ORF">NDN08_000621</name>
</gene>
<name>A0AAV8USJ2_9RHOD</name>
<dbReference type="InterPro" id="IPR039633">
    <property type="entry name" value="PAP"/>
</dbReference>
<dbReference type="InterPro" id="IPR006843">
    <property type="entry name" value="PAP/fibrillin_dom"/>
</dbReference>
<accession>A0AAV8USJ2</accession>
<evidence type="ECO:0000313" key="5">
    <source>
        <dbReference type="Proteomes" id="UP001157974"/>
    </source>
</evidence>
<comment type="caution">
    <text evidence="4">The sequence shown here is derived from an EMBL/GenBank/DDBJ whole genome shotgun (WGS) entry which is preliminary data.</text>
</comment>
<dbReference type="AlphaFoldDB" id="A0AAV8USJ2"/>
<protein>
    <recommendedName>
        <fullName evidence="3">Plastid lipid-associated protein/fibrillin conserved domain-containing protein</fullName>
    </recommendedName>
</protein>
<evidence type="ECO:0000313" key="4">
    <source>
        <dbReference type="EMBL" id="KAJ8904092.1"/>
    </source>
</evidence>
<evidence type="ECO:0000256" key="1">
    <source>
        <dbReference type="ARBA" id="ARBA00004474"/>
    </source>
</evidence>
<sequence length="210" mass="23529">MSGFVCSGNVFVKNQRRPCAPLGRGLQRGKRSLNISSRPAAVKQQLLEAIASLDEGRAIIDDKDAQERVEDQIRELEALNQFPQTISSELLDGSWNLKYTTSKVILGKNLPGVFQYVRGSNRQILNTKDLTGVNKVKTKFAGLFEFEYVIQLSLTARPPQRALVKFENVKLGPFTFNLSFGVGYIDVTYIDDDLRITRGSEGNVFILVRE</sequence>
<dbReference type="EMBL" id="JAMWBK010000006">
    <property type="protein sequence ID" value="KAJ8904092.1"/>
    <property type="molecule type" value="Genomic_DNA"/>
</dbReference>
<proteinExistence type="predicted"/>
<dbReference type="Proteomes" id="UP001157974">
    <property type="component" value="Unassembled WGS sequence"/>
</dbReference>